<keyword evidence="2" id="KW-1185">Reference proteome</keyword>
<dbReference type="AlphaFoldDB" id="A0A9K3PAH3"/>
<reference evidence="1" key="2">
    <citation type="submission" date="2021-04" db="EMBL/GenBank/DDBJ databases">
        <authorList>
            <person name="Podell S."/>
        </authorList>
    </citation>
    <scope>NUCLEOTIDE SEQUENCE</scope>
    <source>
        <strain evidence="1">Hildebrandi</strain>
    </source>
</reference>
<dbReference type="OrthoDB" id="202844at2759"/>
<proteinExistence type="predicted"/>
<organism evidence="1 2">
    <name type="scientific">Nitzschia inconspicua</name>
    <dbReference type="NCBI Taxonomy" id="303405"/>
    <lineage>
        <taxon>Eukaryota</taxon>
        <taxon>Sar</taxon>
        <taxon>Stramenopiles</taxon>
        <taxon>Ochrophyta</taxon>
        <taxon>Bacillariophyta</taxon>
        <taxon>Bacillariophyceae</taxon>
        <taxon>Bacillariophycidae</taxon>
        <taxon>Bacillariales</taxon>
        <taxon>Bacillariaceae</taxon>
        <taxon>Nitzschia</taxon>
    </lineage>
</organism>
<protein>
    <submittedName>
        <fullName evidence="1">Uncharacterized protein</fullName>
    </submittedName>
</protein>
<evidence type="ECO:0000313" key="2">
    <source>
        <dbReference type="Proteomes" id="UP000693970"/>
    </source>
</evidence>
<name>A0A9K3PAH3_9STRA</name>
<evidence type="ECO:0000313" key="1">
    <source>
        <dbReference type="EMBL" id="KAG7340332.1"/>
    </source>
</evidence>
<sequence>MAEQTEASNAGFFLVTPHKGDWSLLQQVIRQKEEKALTLPWPHFNEAEGWGHVITPPDYWRPLNGSKLHRWKWHAVFADQGLLYYWTKYVKMNVSIIIGDEIEHWSSTNGQKKVTLERIDKGGPLDAFSCIRQFHSTRMQPPPYRDFHHFTGTSKPWELVATHIGDGLASSQLYHESRKAPSQ</sequence>
<gene>
    <name evidence="1" type="ORF">IV203_023875</name>
</gene>
<comment type="caution">
    <text evidence="1">The sequence shown here is derived from an EMBL/GenBank/DDBJ whole genome shotgun (WGS) entry which is preliminary data.</text>
</comment>
<accession>A0A9K3PAH3</accession>
<reference evidence="1" key="1">
    <citation type="journal article" date="2021" name="Sci. Rep.">
        <title>Diploid genomic architecture of Nitzschia inconspicua, an elite biomass production diatom.</title>
        <authorList>
            <person name="Oliver A."/>
            <person name="Podell S."/>
            <person name="Pinowska A."/>
            <person name="Traller J.C."/>
            <person name="Smith S.R."/>
            <person name="McClure R."/>
            <person name="Beliaev A."/>
            <person name="Bohutskyi P."/>
            <person name="Hill E.A."/>
            <person name="Rabines A."/>
            <person name="Zheng H."/>
            <person name="Allen L.Z."/>
            <person name="Kuo A."/>
            <person name="Grigoriev I.V."/>
            <person name="Allen A.E."/>
            <person name="Hazlebeck D."/>
            <person name="Allen E.E."/>
        </authorList>
    </citation>
    <scope>NUCLEOTIDE SEQUENCE</scope>
    <source>
        <strain evidence="1">Hildebrandi</strain>
    </source>
</reference>
<dbReference type="Proteomes" id="UP000693970">
    <property type="component" value="Unassembled WGS sequence"/>
</dbReference>
<dbReference type="EMBL" id="JAGRRH010000027">
    <property type="protein sequence ID" value="KAG7340332.1"/>
    <property type="molecule type" value="Genomic_DNA"/>
</dbReference>